<accession>I0BIT7</accession>
<dbReference type="AlphaFoldDB" id="I0BIT7"/>
<keyword evidence="1" id="KW-1133">Transmembrane helix</keyword>
<dbReference type="EMBL" id="CP003422">
    <property type="protein sequence ID" value="AFH62284.1"/>
    <property type="molecule type" value="Genomic_DNA"/>
</dbReference>
<feature type="transmembrane region" description="Helical" evidence="1">
    <location>
        <begin position="7"/>
        <end position="23"/>
    </location>
</feature>
<proteinExistence type="predicted"/>
<protein>
    <submittedName>
        <fullName evidence="2">Uncharacterized protein</fullName>
    </submittedName>
</protein>
<dbReference type="Proteomes" id="UP000007392">
    <property type="component" value="Chromosome"/>
</dbReference>
<evidence type="ECO:0000313" key="2">
    <source>
        <dbReference type="EMBL" id="AFH62284.1"/>
    </source>
</evidence>
<sequence>MKTLKNGLISVIQLILEFFLGFIDGEAHSKRTEGYSERGKRIFLWSVSSIAVAIFILLFFWRHDFFR</sequence>
<gene>
    <name evidence="2" type="ORF">B2K_16410</name>
</gene>
<dbReference type="HOGENOM" id="CLU_2808367_0_0_9"/>
<name>I0BIT7_9BACL</name>
<reference evidence="2 3" key="1">
    <citation type="submission" date="2013-06" db="EMBL/GenBank/DDBJ databases">
        <title>Complete genome sequence of Paenibacillus mucilaginosus K02.</title>
        <authorList>
            <person name="Xiao B."/>
            <person name="Sun L."/>
            <person name="Xiao L."/>
            <person name="Lian B."/>
        </authorList>
    </citation>
    <scope>NUCLEOTIDE SEQUENCE [LARGE SCALE GENOMIC DNA]</scope>
    <source>
        <strain evidence="2 3">K02</strain>
    </source>
</reference>
<feature type="transmembrane region" description="Helical" evidence="1">
    <location>
        <begin position="43"/>
        <end position="61"/>
    </location>
</feature>
<dbReference type="KEGG" id="pmw:B2K_16410"/>
<keyword evidence="1" id="KW-0812">Transmembrane</keyword>
<keyword evidence="1" id="KW-0472">Membrane</keyword>
<evidence type="ECO:0000313" key="3">
    <source>
        <dbReference type="Proteomes" id="UP000007392"/>
    </source>
</evidence>
<evidence type="ECO:0000256" key="1">
    <source>
        <dbReference type="SAM" id="Phobius"/>
    </source>
</evidence>
<organism evidence="2 3">
    <name type="scientific">Paenibacillus mucilaginosus K02</name>
    <dbReference type="NCBI Taxonomy" id="997761"/>
    <lineage>
        <taxon>Bacteria</taxon>
        <taxon>Bacillati</taxon>
        <taxon>Bacillota</taxon>
        <taxon>Bacilli</taxon>
        <taxon>Bacillales</taxon>
        <taxon>Paenibacillaceae</taxon>
        <taxon>Paenibacillus</taxon>
    </lineage>
</organism>